<dbReference type="CDD" id="cd12797">
    <property type="entry name" value="M23_peptidase"/>
    <property type="match status" value="1"/>
</dbReference>
<dbReference type="InterPro" id="IPR011055">
    <property type="entry name" value="Dup_hybrid_motif"/>
</dbReference>
<dbReference type="InterPro" id="IPR050570">
    <property type="entry name" value="Cell_wall_metabolism_enzyme"/>
</dbReference>
<dbReference type="RefSeq" id="WP_086334876.1">
    <property type="nucleotide sequence ID" value="NZ_NGMS01000001.1"/>
</dbReference>
<organism evidence="2 3">
    <name type="scientific">Enterococcus mundtii</name>
    <dbReference type="NCBI Taxonomy" id="53346"/>
    <lineage>
        <taxon>Bacteria</taxon>
        <taxon>Bacillati</taxon>
        <taxon>Bacillota</taxon>
        <taxon>Bacilli</taxon>
        <taxon>Lactobacillales</taxon>
        <taxon>Enterococcaceae</taxon>
        <taxon>Enterococcus</taxon>
    </lineage>
</organism>
<dbReference type="EMBL" id="NGMS01000001">
    <property type="protein sequence ID" value="OTP27738.1"/>
    <property type="molecule type" value="Genomic_DNA"/>
</dbReference>
<dbReference type="Pfam" id="PF01551">
    <property type="entry name" value="Peptidase_M23"/>
    <property type="match status" value="1"/>
</dbReference>
<evidence type="ECO:0000313" key="2">
    <source>
        <dbReference type="EMBL" id="OTP27738.1"/>
    </source>
</evidence>
<dbReference type="PANTHER" id="PTHR21666">
    <property type="entry name" value="PEPTIDASE-RELATED"/>
    <property type="match status" value="1"/>
</dbReference>
<feature type="domain" description="M23ase beta-sheet core" evidence="1">
    <location>
        <begin position="33"/>
        <end position="118"/>
    </location>
</feature>
<accession>A0A242L134</accession>
<proteinExistence type="predicted"/>
<evidence type="ECO:0000313" key="3">
    <source>
        <dbReference type="Proteomes" id="UP000195024"/>
    </source>
</evidence>
<comment type="caution">
    <text evidence="2">The sequence shown here is derived from an EMBL/GenBank/DDBJ whole genome shotgun (WGS) entry which is preliminary data.</text>
</comment>
<dbReference type="SUPFAM" id="SSF51261">
    <property type="entry name" value="Duplicated hybrid motif"/>
    <property type="match status" value="1"/>
</dbReference>
<reference evidence="2 3" key="1">
    <citation type="submission" date="2017-05" db="EMBL/GenBank/DDBJ databases">
        <title>The Genome Sequence of Enterococcus mundtii 6B1_DIV0119.</title>
        <authorList>
            <consortium name="The Broad Institute Genomics Platform"/>
            <consortium name="The Broad Institute Genomic Center for Infectious Diseases"/>
            <person name="Earl A."/>
            <person name="Manson A."/>
            <person name="Schwartman J."/>
            <person name="Gilmore M."/>
            <person name="Abouelleil A."/>
            <person name="Cao P."/>
            <person name="Chapman S."/>
            <person name="Cusick C."/>
            <person name="Shea T."/>
            <person name="Young S."/>
            <person name="Neafsey D."/>
            <person name="Nusbaum C."/>
            <person name="Birren B."/>
        </authorList>
    </citation>
    <scope>NUCLEOTIDE SEQUENCE [LARGE SCALE GENOMIC DNA]</scope>
    <source>
        <strain evidence="2 3">6B1_DIV0119</strain>
    </source>
</reference>
<dbReference type="Gene3D" id="2.70.70.10">
    <property type="entry name" value="Glucose Permease (Domain IIA)"/>
    <property type="match status" value="1"/>
</dbReference>
<sequence length="229" mass="25620">MGIWRLPFDGVLKPYEEGQQFGQTSYPRGRGYFHDGYDFGSAKYSGNFKAVNDGTVIYAGYYGSGIGYAIVLQIADYQVMYQEFGSTYFVKVGDKVTAGQPLGTLTSTHLHLGITKKNWQTALSSWDIDDGTWLNPIPILTSGESTDEGSKNNDKGMMKMFAYKLEGRPEVYGVWGNKVFHLTSQEMYNDFQNIVLDQTGKPCKTYSWKLPNNQSTVDLIGLMAEKANL</sequence>
<name>A0A242L134_ENTMU</name>
<evidence type="ECO:0000259" key="1">
    <source>
        <dbReference type="Pfam" id="PF01551"/>
    </source>
</evidence>
<gene>
    <name evidence="2" type="ORF">A5802_001474</name>
</gene>
<dbReference type="AlphaFoldDB" id="A0A242L134"/>
<protein>
    <recommendedName>
        <fullName evidence="1">M23ase beta-sheet core domain-containing protein</fullName>
    </recommendedName>
</protein>
<dbReference type="GO" id="GO:0004222">
    <property type="term" value="F:metalloendopeptidase activity"/>
    <property type="evidence" value="ECO:0007669"/>
    <property type="project" value="TreeGrafter"/>
</dbReference>
<dbReference type="InterPro" id="IPR016047">
    <property type="entry name" value="M23ase_b-sheet_dom"/>
</dbReference>
<dbReference type="Proteomes" id="UP000195024">
    <property type="component" value="Unassembled WGS sequence"/>
</dbReference>
<dbReference type="PANTHER" id="PTHR21666:SF270">
    <property type="entry name" value="MUREIN HYDROLASE ACTIVATOR ENVC"/>
    <property type="match status" value="1"/>
</dbReference>